<keyword evidence="1 2" id="KW-0175">Coiled coil</keyword>
<reference evidence="5" key="1">
    <citation type="submission" date="2020-11" db="EMBL/GenBank/DDBJ databases">
        <authorList>
            <person name="Tran Van P."/>
        </authorList>
    </citation>
    <scope>NUCLEOTIDE SEQUENCE</scope>
</reference>
<dbReference type="AlphaFoldDB" id="A0A7R9L8W5"/>
<dbReference type="PANTHER" id="PTHR23166:SF5">
    <property type="entry name" value="CTTNBP2 N-TERMINAL-LIKE PROTEIN"/>
    <property type="match status" value="1"/>
</dbReference>
<feature type="region of interest" description="Disordered" evidence="3">
    <location>
        <begin position="331"/>
        <end position="356"/>
    </location>
</feature>
<feature type="region of interest" description="Disordered" evidence="3">
    <location>
        <begin position="381"/>
        <end position="400"/>
    </location>
</feature>
<feature type="domain" description="Cortactin-binding protein-2 N-terminal" evidence="4">
    <location>
        <begin position="2"/>
        <end position="140"/>
    </location>
</feature>
<proteinExistence type="predicted"/>
<dbReference type="Proteomes" id="UP000759131">
    <property type="component" value="Unassembled WGS sequence"/>
</dbReference>
<sequence>MELNRSDLLRLLSILEGELQAREVVIAVLKAEQIKKLLYPNRSSKQAFSSDTIKWTPSGDHKTQHSDPWNALSRDAFGAYDPSFDRTATLALFNMKMTQLDALIGQQRRSRALLQEQLSVIECKHNAMAAELEAERHLRLQTTPLDRRLESDVKTVSQSLENERSREKQIVLCLLSERKQLIIKLIEERQRNEELLQLLSSEKAKTAEMVEGLEDESKRSLQMEAELEKYLTDFEGERQKFRTQLAASETRNAELAAEVDRLRQQLNGKSALGEGVRSAIVTMASATRCVATVPSVSSVSQPKASVAQHVVDAQHSYATISSVKMNATIPPPPSAPAPPPKALVSNSKATPTATTPPVNAFQNITYNLETNSKTTGAVRKLSAGGAGRGTPPPIPPNKPLIKPVLPPQVQRSKDSKVMAGVAKTPTNNVKNATIGANESTGEQKDEKNDLLCQELENFNSLLVSMVSNHINII</sequence>
<evidence type="ECO:0000256" key="3">
    <source>
        <dbReference type="SAM" id="MobiDB-lite"/>
    </source>
</evidence>
<accession>A0A7R9L8W5</accession>
<dbReference type="EMBL" id="CAJPIZ010018050">
    <property type="protein sequence ID" value="CAG2116383.1"/>
    <property type="molecule type" value="Genomic_DNA"/>
</dbReference>
<evidence type="ECO:0000256" key="1">
    <source>
        <dbReference type="ARBA" id="ARBA00023054"/>
    </source>
</evidence>
<organism evidence="5">
    <name type="scientific">Medioppia subpectinata</name>
    <dbReference type="NCBI Taxonomy" id="1979941"/>
    <lineage>
        <taxon>Eukaryota</taxon>
        <taxon>Metazoa</taxon>
        <taxon>Ecdysozoa</taxon>
        <taxon>Arthropoda</taxon>
        <taxon>Chelicerata</taxon>
        <taxon>Arachnida</taxon>
        <taxon>Acari</taxon>
        <taxon>Acariformes</taxon>
        <taxon>Sarcoptiformes</taxon>
        <taxon>Oribatida</taxon>
        <taxon>Brachypylina</taxon>
        <taxon>Oppioidea</taxon>
        <taxon>Oppiidae</taxon>
        <taxon>Medioppia</taxon>
    </lineage>
</organism>
<evidence type="ECO:0000313" key="6">
    <source>
        <dbReference type="Proteomes" id="UP000759131"/>
    </source>
</evidence>
<feature type="compositionally biased region" description="Pro residues" evidence="3">
    <location>
        <begin position="331"/>
        <end position="341"/>
    </location>
</feature>
<gene>
    <name evidence="5" type="ORF">OSB1V03_LOCUS16343</name>
</gene>
<dbReference type="EMBL" id="OC872625">
    <property type="protein sequence ID" value="CAD7635953.1"/>
    <property type="molecule type" value="Genomic_DNA"/>
</dbReference>
<dbReference type="PANTHER" id="PTHR23166">
    <property type="entry name" value="FILAMIN/GPBP-INTERACTING PROTEIN"/>
    <property type="match status" value="1"/>
</dbReference>
<dbReference type="OrthoDB" id="6021133at2759"/>
<keyword evidence="6" id="KW-1185">Reference proteome</keyword>
<dbReference type="InterPro" id="IPR050719">
    <property type="entry name" value="Cortactin-Actin_Reg"/>
</dbReference>
<name>A0A7R9L8W5_9ACAR</name>
<dbReference type="InterPro" id="IPR019131">
    <property type="entry name" value="Cortactin-binding_p2_N"/>
</dbReference>
<dbReference type="Pfam" id="PF09727">
    <property type="entry name" value="CortBP2"/>
    <property type="match status" value="1"/>
</dbReference>
<evidence type="ECO:0000259" key="4">
    <source>
        <dbReference type="Pfam" id="PF09727"/>
    </source>
</evidence>
<feature type="coiled-coil region" evidence="2">
    <location>
        <begin position="185"/>
        <end position="272"/>
    </location>
</feature>
<protein>
    <recommendedName>
        <fullName evidence="4">Cortactin-binding protein-2 N-terminal domain-containing protein</fullName>
    </recommendedName>
</protein>
<evidence type="ECO:0000313" key="5">
    <source>
        <dbReference type="EMBL" id="CAD7635953.1"/>
    </source>
</evidence>
<evidence type="ECO:0000256" key="2">
    <source>
        <dbReference type="SAM" id="Coils"/>
    </source>
</evidence>